<dbReference type="Gene3D" id="2.180.10.10">
    <property type="entry name" value="RHS repeat-associated core"/>
    <property type="match status" value="1"/>
</dbReference>
<evidence type="ECO:0000313" key="3">
    <source>
        <dbReference type="Proteomes" id="UP001474181"/>
    </source>
</evidence>
<gene>
    <name evidence="2" type="ORF">ABT404_08020</name>
</gene>
<dbReference type="EMBL" id="JBEPEK010000040">
    <property type="protein sequence ID" value="MER7179417.1"/>
    <property type="molecule type" value="Genomic_DNA"/>
</dbReference>
<keyword evidence="3" id="KW-1185">Reference proteome</keyword>
<protein>
    <submittedName>
        <fullName evidence="2">RHS repeat-associated core domain-containing protein</fullName>
    </submittedName>
</protein>
<organism evidence="2 3">
    <name type="scientific">Streptomyces hyaluromycini</name>
    <dbReference type="NCBI Taxonomy" id="1377993"/>
    <lineage>
        <taxon>Bacteria</taxon>
        <taxon>Bacillati</taxon>
        <taxon>Actinomycetota</taxon>
        <taxon>Actinomycetes</taxon>
        <taxon>Kitasatosporales</taxon>
        <taxon>Streptomycetaceae</taxon>
        <taxon>Streptomyces</taxon>
    </lineage>
</organism>
<reference evidence="2 3" key="1">
    <citation type="submission" date="2024-06" db="EMBL/GenBank/DDBJ databases">
        <title>The Natural Products Discovery Center: Release of the First 8490 Sequenced Strains for Exploring Actinobacteria Biosynthetic Diversity.</title>
        <authorList>
            <person name="Kalkreuter E."/>
            <person name="Kautsar S.A."/>
            <person name="Yang D."/>
            <person name="Bader C.D."/>
            <person name="Teijaro C.N."/>
            <person name="Fluegel L."/>
            <person name="Davis C.M."/>
            <person name="Simpson J.R."/>
            <person name="Lauterbach L."/>
            <person name="Steele A.D."/>
            <person name="Gui C."/>
            <person name="Meng S."/>
            <person name="Li G."/>
            <person name="Viehrig K."/>
            <person name="Ye F."/>
            <person name="Su P."/>
            <person name="Kiefer A.F."/>
            <person name="Nichols A."/>
            <person name="Cepeda A.J."/>
            <person name="Yan W."/>
            <person name="Fan B."/>
            <person name="Jiang Y."/>
            <person name="Adhikari A."/>
            <person name="Zheng C.-J."/>
            <person name="Schuster L."/>
            <person name="Cowan T.M."/>
            <person name="Smanski M.J."/>
            <person name="Chevrette M.G."/>
            <person name="De Carvalho L.P.S."/>
            <person name="Shen B."/>
        </authorList>
    </citation>
    <scope>NUCLEOTIDE SEQUENCE [LARGE SCALE GENOMIC DNA]</scope>
    <source>
        <strain evidence="2 3">NPDC000234</strain>
    </source>
</reference>
<sequence length="141" mass="14617">MVVDAATQTADANTGLTHIGARAYEPAIGRSLSADPVFAADDHKSLNGCACADNTPVTKSDPSGPRPITASEHDTSQSAGRSRAARGLDSAAGGGGRGPRRCAVLDAGRAGRVRRRRSRRRRRVRSAGSGVGRARATRTAR</sequence>
<accession>A0ABV1WRH0</accession>
<dbReference type="InterPro" id="IPR022385">
    <property type="entry name" value="Rhs_assc_core"/>
</dbReference>
<feature type="compositionally biased region" description="Basic residues" evidence="1">
    <location>
        <begin position="111"/>
        <end position="125"/>
    </location>
</feature>
<evidence type="ECO:0000256" key="1">
    <source>
        <dbReference type="SAM" id="MobiDB-lite"/>
    </source>
</evidence>
<feature type="region of interest" description="Disordered" evidence="1">
    <location>
        <begin position="48"/>
        <end position="141"/>
    </location>
</feature>
<dbReference type="NCBIfam" id="TIGR03696">
    <property type="entry name" value="Rhs_assc_core"/>
    <property type="match status" value="1"/>
</dbReference>
<dbReference type="Proteomes" id="UP001474181">
    <property type="component" value="Unassembled WGS sequence"/>
</dbReference>
<evidence type="ECO:0000313" key="2">
    <source>
        <dbReference type="EMBL" id="MER7179417.1"/>
    </source>
</evidence>
<name>A0ABV1WRH0_9ACTN</name>
<proteinExistence type="predicted"/>
<dbReference type="RefSeq" id="WP_350778592.1">
    <property type="nucleotide sequence ID" value="NZ_JBEPEK010000040.1"/>
</dbReference>
<comment type="caution">
    <text evidence="2">The sequence shown here is derived from an EMBL/GenBank/DDBJ whole genome shotgun (WGS) entry which is preliminary data.</text>
</comment>
<feature type="compositionally biased region" description="Low complexity" evidence="1">
    <location>
        <begin position="78"/>
        <end position="91"/>
    </location>
</feature>